<dbReference type="RefSeq" id="WP_150699921.1">
    <property type="nucleotide sequence ID" value="NZ_CABPRZ010000035.1"/>
</dbReference>
<keyword evidence="3" id="KW-1185">Reference proteome</keyword>
<protein>
    <submittedName>
        <fullName evidence="2">Cytochrome C2</fullName>
    </submittedName>
</protein>
<dbReference type="PANTHER" id="PTHR47328">
    <property type="match status" value="1"/>
</dbReference>
<dbReference type="Gene3D" id="3.30.1330.40">
    <property type="entry name" value="RutC-like"/>
    <property type="match status" value="1"/>
</dbReference>
<dbReference type="PANTHER" id="PTHR47328:SF1">
    <property type="entry name" value="RUTC FAMILY PROTEIN YOAB"/>
    <property type="match status" value="1"/>
</dbReference>
<dbReference type="CDD" id="cd06150">
    <property type="entry name" value="YjgF_YER057c_UK114_like_2"/>
    <property type="match status" value="1"/>
</dbReference>
<name>A0A5E4ZBA3_9BURK</name>
<accession>A0A5E4ZBA3</accession>
<dbReference type="InterPro" id="IPR006175">
    <property type="entry name" value="YjgF/YER057c/UK114"/>
</dbReference>
<dbReference type="SUPFAM" id="SSF55298">
    <property type="entry name" value="YjgF-like"/>
    <property type="match status" value="1"/>
</dbReference>
<proteinExistence type="inferred from homology"/>
<comment type="similarity">
    <text evidence="1">Belongs to the RutC family.</text>
</comment>
<dbReference type="OrthoDB" id="6899345at2"/>
<dbReference type="InterPro" id="IPR035959">
    <property type="entry name" value="RutC-like_sf"/>
</dbReference>
<organism evidence="2 3">
    <name type="scientific">Pandoraea terrae</name>
    <dbReference type="NCBI Taxonomy" id="1537710"/>
    <lineage>
        <taxon>Bacteria</taxon>
        <taxon>Pseudomonadati</taxon>
        <taxon>Pseudomonadota</taxon>
        <taxon>Betaproteobacteria</taxon>
        <taxon>Burkholderiales</taxon>
        <taxon>Burkholderiaceae</taxon>
        <taxon>Pandoraea</taxon>
    </lineage>
</organism>
<evidence type="ECO:0000256" key="1">
    <source>
        <dbReference type="ARBA" id="ARBA00010552"/>
    </source>
</evidence>
<dbReference type="AlphaFoldDB" id="A0A5E4ZBA3"/>
<dbReference type="PROSITE" id="PS01094">
    <property type="entry name" value="UPF0076"/>
    <property type="match status" value="1"/>
</dbReference>
<dbReference type="InterPro" id="IPR019897">
    <property type="entry name" value="RidA_CS"/>
</dbReference>
<dbReference type="EMBL" id="CABPRZ010000035">
    <property type="protein sequence ID" value="VVE58138.1"/>
    <property type="molecule type" value="Genomic_DNA"/>
</dbReference>
<dbReference type="Pfam" id="PF01042">
    <property type="entry name" value="Ribonuc_L-PSP"/>
    <property type="match status" value="1"/>
</dbReference>
<evidence type="ECO:0000313" key="2">
    <source>
        <dbReference type="EMBL" id="VVE58138.1"/>
    </source>
</evidence>
<dbReference type="InterPro" id="IPR035709">
    <property type="entry name" value="YoaB-like"/>
</dbReference>
<sequence length="119" mass="12839">MSDIKRIHTNTRMSRVVIHNGTVYIGGQTADDRTQDVAGQTRQVLAKIDGFLADAGIDKSRLLTAQVWLKDIAADFAGMNGVWDAWTAEGCAPTRATVESKLALPELLVEISVTAALID</sequence>
<gene>
    <name evidence="2" type="ORF">PTE30175_05190</name>
</gene>
<reference evidence="2 3" key="1">
    <citation type="submission" date="2019-08" db="EMBL/GenBank/DDBJ databases">
        <authorList>
            <person name="Peeters C."/>
        </authorList>
    </citation>
    <scope>NUCLEOTIDE SEQUENCE [LARGE SCALE GENOMIC DNA]</scope>
    <source>
        <strain evidence="2 3">LMG 30175</strain>
    </source>
</reference>
<dbReference type="Proteomes" id="UP000414233">
    <property type="component" value="Unassembled WGS sequence"/>
</dbReference>
<evidence type="ECO:0000313" key="3">
    <source>
        <dbReference type="Proteomes" id="UP000414233"/>
    </source>
</evidence>